<dbReference type="OrthoDB" id="5132116at2759"/>
<dbReference type="InterPro" id="IPR004001">
    <property type="entry name" value="Actin_CS"/>
</dbReference>
<dbReference type="Proteomes" id="UP000030755">
    <property type="component" value="Unassembled WGS sequence"/>
</dbReference>
<dbReference type="InterPro" id="IPR043129">
    <property type="entry name" value="ATPase_NBD"/>
</dbReference>
<evidence type="ECO:0000313" key="2">
    <source>
        <dbReference type="EMBL" id="EPZ36618.1"/>
    </source>
</evidence>
<dbReference type="InterPro" id="IPR004000">
    <property type="entry name" value="Actin"/>
</dbReference>
<dbReference type="SUPFAM" id="SSF53067">
    <property type="entry name" value="Actin-like ATPase domain"/>
    <property type="match status" value="3"/>
</dbReference>
<reference evidence="2 3" key="1">
    <citation type="journal article" date="2013" name="Curr. Biol.">
        <title>Shared signatures of parasitism and phylogenomics unite Cryptomycota and microsporidia.</title>
        <authorList>
            <person name="James T.Y."/>
            <person name="Pelin A."/>
            <person name="Bonen L."/>
            <person name="Ahrendt S."/>
            <person name="Sain D."/>
            <person name="Corradi N."/>
            <person name="Stajich J.E."/>
        </authorList>
    </citation>
    <scope>NUCLEOTIDE SEQUENCE [LARGE SCALE GENOMIC DNA]</scope>
    <source>
        <strain evidence="2 3">CSF55</strain>
    </source>
</reference>
<protein>
    <submittedName>
        <fullName evidence="2">Actin domain-containing protein</fullName>
    </submittedName>
</protein>
<comment type="similarity">
    <text evidence="1">Belongs to the actin family.</text>
</comment>
<organism evidence="2 3">
    <name type="scientific">Rozella allomycis (strain CSF55)</name>
    <dbReference type="NCBI Taxonomy" id="988480"/>
    <lineage>
        <taxon>Eukaryota</taxon>
        <taxon>Fungi</taxon>
        <taxon>Fungi incertae sedis</taxon>
        <taxon>Cryptomycota</taxon>
        <taxon>Cryptomycota incertae sedis</taxon>
        <taxon>Rozella</taxon>
    </lineage>
</organism>
<proteinExistence type="inferred from homology"/>
<dbReference type="AlphaFoldDB" id="A0A075B507"/>
<keyword evidence="3" id="KW-1185">Reference proteome</keyword>
<dbReference type="EMBL" id="KE560512">
    <property type="protein sequence ID" value="EPZ36618.1"/>
    <property type="molecule type" value="Genomic_DNA"/>
</dbReference>
<dbReference type="FunFam" id="3.30.420.40:FF:000058">
    <property type="entry name" value="Putative actin-related protein 5"/>
    <property type="match status" value="1"/>
</dbReference>
<dbReference type="OMA" id="MTEAPWN"/>
<accession>A0A075B507</accession>
<gene>
    <name evidence="2" type="ORF">O9G_005479</name>
</gene>
<evidence type="ECO:0000256" key="1">
    <source>
        <dbReference type="RuleBase" id="RU000487"/>
    </source>
</evidence>
<dbReference type="PANTHER" id="PTHR11937">
    <property type="entry name" value="ACTIN"/>
    <property type="match status" value="1"/>
</dbReference>
<sequence length="460" mass="51604">MVVYGGDEIPSIVIEVGTHTTKVGYSGEDSPRHVFSSVVGTRADGKPLVGDLSLSRAVENVEIESPFKSNGDLEKVEIFENIVRYALEDLLRVEYKDMPVLIVESVLFSKESRHAIAQLMFDKFQIEIFDIIVRYALEDLLRVEYKDMPILIVESVLFSKESRHAIAQLMFDKFQVPALYLVKDSVATCFTSGRSSGLVVDVGHYNTKVTPVHDGYVLASTITSQPLAGYALSNQAIHTLENELNLNIVPSFKVKSKRPVGLNEPADYDQVNTMVTNTFHSYHLHKTIEDFKACVLQASESAYNEVFLSQKPNKTYEFPDGFNTSFVTERYRIPESLFQPKQFLLPPPQDGQAILSLPEMILKSVNMCDIDLRANMLSNILITGGTSLLHGVTERLYYELTNYVAANKVKISAPSSSIERRYGSWIGGSILGSLGTFQQLWVSRQEYEELGVSIIDRRCQ</sequence>
<evidence type="ECO:0000313" key="3">
    <source>
        <dbReference type="Proteomes" id="UP000030755"/>
    </source>
</evidence>
<dbReference type="STRING" id="988480.A0A075B507"/>
<dbReference type="Gene3D" id="3.90.640.10">
    <property type="entry name" value="Actin, Chain A, domain 4"/>
    <property type="match status" value="1"/>
</dbReference>
<dbReference type="PROSITE" id="PS00432">
    <property type="entry name" value="ACTINS_2"/>
    <property type="match status" value="1"/>
</dbReference>
<dbReference type="CDD" id="cd13395">
    <property type="entry name" value="ASKHA_NBD_Arp4_ACTL6-like"/>
    <property type="match status" value="1"/>
</dbReference>
<dbReference type="SMART" id="SM00268">
    <property type="entry name" value="ACTIN"/>
    <property type="match status" value="1"/>
</dbReference>
<dbReference type="Pfam" id="PF00022">
    <property type="entry name" value="Actin"/>
    <property type="match status" value="2"/>
</dbReference>
<dbReference type="HOGENOM" id="CLU_027965_6_2_1"/>
<name>A0A075B507_ROZAC</name>
<dbReference type="Gene3D" id="3.30.420.40">
    <property type="match status" value="3"/>
</dbReference>